<feature type="domain" description="Mur ligase C-terminal" evidence="10">
    <location>
        <begin position="295"/>
        <end position="436"/>
    </location>
</feature>
<dbReference type="GO" id="GO:0005524">
    <property type="term" value="F:ATP binding"/>
    <property type="evidence" value="ECO:0007669"/>
    <property type="project" value="UniProtKB-KW"/>
</dbReference>
<evidence type="ECO:0000256" key="5">
    <source>
        <dbReference type="ARBA" id="ARBA00022741"/>
    </source>
</evidence>
<comment type="similarity">
    <text evidence="1">Belongs to the folylpolyglutamate synthase family.</text>
</comment>
<dbReference type="eggNOG" id="COG0285">
    <property type="taxonomic scope" value="Bacteria"/>
</dbReference>
<dbReference type="Proteomes" id="UP000007076">
    <property type="component" value="Chromosome"/>
</dbReference>
<keyword evidence="5" id="KW-0547">Nucleotide-binding</keyword>
<dbReference type="InterPro" id="IPR004101">
    <property type="entry name" value="Mur_ligase_C"/>
</dbReference>
<keyword evidence="7" id="KW-0460">Magnesium</keyword>
<organism evidence="11 12">
    <name type="scientific">Kitasatospora setae (strain ATCC 33774 / DSM 43861 / JCM 3304 / KCC A-0304 / NBRC 14216 / KM-6054)</name>
    <name type="common">Streptomyces setae</name>
    <dbReference type="NCBI Taxonomy" id="452652"/>
    <lineage>
        <taxon>Bacteria</taxon>
        <taxon>Bacillati</taxon>
        <taxon>Actinomycetota</taxon>
        <taxon>Actinomycetes</taxon>
        <taxon>Kitasatosporales</taxon>
        <taxon>Streptomycetaceae</taxon>
        <taxon>Kitasatospora</taxon>
    </lineage>
</organism>
<dbReference type="PATRIC" id="fig|452652.3.peg.448"/>
<keyword evidence="4" id="KW-0479">Metal-binding</keyword>
<dbReference type="PANTHER" id="PTHR11136">
    <property type="entry name" value="FOLYLPOLYGLUTAMATE SYNTHASE-RELATED"/>
    <property type="match status" value="1"/>
</dbReference>
<dbReference type="InterPro" id="IPR036565">
    <property type="entry name" value="Mur-like_cat_sf"/>
</dbReference>
<dbReference type="KEGG" id="ksk:KSE_04510"/>
<keyword evidence="3 11" id="KW-0436">Ligase</keyword>
<dbReference type="GO" id="GO:0005737">
    <property type="term" value="C:cytoplasm"/>
    <property type="evidence" value="ECO:0007669"/>
    <property type="project" value="TreeGrafter"/>
</dbReference>
<dbReference type="NCBIfam" id="TIGR01499">
    <property type="entry name" value="folC"/>
    <property type="match status" value="1"/>
</dbReference>
<dbReference type="Gene3D" id="3.90.190.20">
    <property type="entry name" value="Mur ligase, C-terminal domain"/>
    <property type="match status" value="1"/>
</dbReference>
<reference evidence="11 12" key="1">
    <citation type="journal article" date="2010" name="DNA Res.">
        <title>Genome sequence of Kitasatospora setae NBRC 14216T: an evolutionary snapshot of the family Streptomycetaceae.</title>
        <authorList>
            <person name="Ichikawa N."/>
            <person name="Oguchi A."/>
            <person name="Ikeda H."/>
            <person name="Ishikawa J."/>
            <person name="Kitani S."/>
            <person name="Watanabe Y."/>
            <person name="Nakamura S."/>
            <person name="Katano Y."/>
            <person name="Kishi E."/>
            <person name="Sasagawa M."/>
            <person name="Ankai A."/>
            <person name="Fukui S."/>
            <person name="Hashimoto Y."/>
            <person name="Kamata S."/>
            <person name="Otoguro M."/>
            <person name="Tanikawa S."/>
            <person name="Nihira T."/>
            <person name="Horinouchi S."/>
            <person name="Ohnishi Y."/>
            <person name="Hayakawa M."/>
            <person name="Kuzuyama T."/>
            <person name="Arisawa A."/>
            <person name="Nomoto F."/>
            <person name="Miura H."/>
            <person name="Takahashi Y."/>
            <person name="Fujita N."/>
        </authorList>
    </citation>
    <scope>NUCLEOTIDE SEQUENCE [LARGE SCALE GENOMIC DNA]</scope>
    <source>
        <strain evidence="12">ATCC 33774 / DSM 43861 / JCM 3304 / KCC A-0304 / NBRC 14216 / KM-6054</strain>
    </source>
</reference>
<dbReference type="SUPFAM" id="SSF53623">
    <property type="entry name" value="MurD-like peptide ligases, catalytic domain"/>
    <property type="match status" value="1"/>
</dbReference>
<accession>E4N517</accession>
<dbReference type="SUPFAM" id="SSF53244">
    <property type="entry name" value="MurD-like peptide ligases, peptide-binding domain"/>
    <property type="match status" value="1"/>
</dbReference>
<proteinExistence type="inferred from homology"/>
<dbReference type="InterPro" id="IPR001645">
    <property type="entry name" value="Folylpolyglutamate_synth"/>
</dbReference>
<dbReference type="EMBL" id="AP010968">
    <property type="protein sequence ID" value="BAJ26298.1"/>
    <property type="molecule type" value="Genomic_DNA"/>
</dbReference>
<evidence type="ECO:0000313" key="12">
    <source>
        <dbReference type="Proteomes" id="UP000007076"/>
    </source>
</evidence>
<dbReference type="Gene3D" id="3.40.1190.10">
    <property type="entry name" value="Mur-like, catalytic domain"/>
    <property type="match status" value="1"/>
</dbReference>
<evidence type="ECO:0000256" key="2">
    <source>
        <dbReference type="ARBA" id="ARBA00013025"/>
    </source>
</evidence>
<evidence type="ECO:0000256" key="3">
    <source>
        <dbReference type="ARBA" id="ARBA00022598"/>
    </source>
</evidence>
<dbReference type="InterPro" id="IPR036615">
    <property type="entry name" value="Mur_ligase_C_dom_sf"/>
</dbReference>
<dbReference type="STRING" id="452652.KSE_04510"/>
<dbReference type="PANTHER" id="PTHR11136:SF0">
    <property type="entry name" value="DIHYDROFOLATE SYNTHETASE-RELATED"/>
    <property type="match status" value="1"/>
</dbReference>
<evidence type="ECO:0000256" key="4">
    <source>
        <dbReference type="ARBA" id="ARBA00022723"/>
    </source>
</evidence>
<evidence type="ECO:0000259" key="10">
    <source>
        <dbReference type="Pfam" id="PF02875"/>
    </source>
</evidence>
<dbReference type="AlphaFoldDB" id="E4N517"/>
<evidence type="ECO:0000256" key="6">
    <source>
        <dbReference type="ARBA" id="ARBA00022840"/>
    </source>
</evidence>
<protein>
    <recommendedName>
        <fullName evidence="2">tetrahydrofolate synthase</fullName>
        <ecNumber evidence="2">6.3.2.17</ecNumber>
    </recommendedName>
    <alternativeName>
        <fullName evidence="8">Tetrahydrofolylpolyglutamate synthase</fullName>
    </alternativeName>
</protein>
<dbReference type="GO" id="GO:0008841">
    <property type="term" value="F:dihydrofolate synthase activity"/>
    <property type="evidence" value="ECO:0007669"/>
    <property type="project" value="TreeGrafter"/>
</dbReference>
<evidence type="ECO:0000256" key="8">
    <source>
        <dbReference type="ARBA" id="ARBA00030592"/>
    </source>
</evidence>
<sequence>MDYQQCAEHLAGLYALAPAERVARRRNLPGLLDALGRPQDGLRGAMVIGTNGKGSTAAFAVSALSAAGERIGSMPSPHLQEPRERIRVDGRPIGRDAYAAAYREVLAVIGEHGLPVGAGAMCAAVAAAHFRQAGVTRVVAEASIGGRGAAVRFLDLDVKVVTGVGLDHAGVLGDTLGRIAAAKASAVRDGEHLVLGRLDPQAQAGVGEVLAERSGLTCWQVDREIRYADRPDGALDVSTPLGEHRALPCPLPGVHQHHNLALGLATAAALADRGHADLPSDRLLRPALAATRWPGRLELLTDARLDGWRGRVLLDGATNPQGVATVMPEIERLATAAPGAARGADTRAGADAPSTAVVFAAMRDKDVPEMLAPLPAPWPLVLTRTGSPDAAEPDALRTRLPAARRDRVHTAPDTASALRRAAELVGPGGLIVVFGSLRLVGESRTALGLAPA</sequence>
<keyword evidence="12" id="KW-1185">Reference proteome</keyword>
<evidence type="ECO:0000313" key="11">
    <source>
        <dbReference type="EMBL" id="BAJ26298.1"/>
    </source>
</evidence>
<keyword evidence="6" id="KW-0067">ATP-binding</keyword>
<evidence type="ECO:0000256" key="7">
    <source>
        <dbReference type="ARBA" id="ARBA00022842"/>
    </source>
</evidence>
<comment type="catalytic activity">
    <reaction evidence="9">
        <text>(6S)-5,6,7,8-tetrahydrofolyl-(gamma-L-Glu)(n) + L-glutamate + ATP = (6S)-5,6,7,8-tetrahydrofolyl-(gamma-L-Glu)(n+1) + ADP + phosphate + H(+)</text>
        <dbReference type="Rhea" id="RHEA:10580"/>
        <dbReference type="Rhea" id="RHEA-COMP:14738"/>
        <dbReference type="Rhea" id="RHEA-COMP:14740"/>
        <dbReference type="ChEBI" id="CHEBI:15378"/>
        <dbReference type="ChEBI" id="CHEBI:29985"/>
        <dbReference type="ChEBI" id="CHEBI:30616"/>
        <dbReference type="ChEBI" id="CHEBI:43474"/>
        <dbReference type="ChEBI" id="CHEBI:141005"/>
        <dbReference type="ChEBI" id="CHEBI:456216"/>
        <dbReference type="EC" id="6.3.2.17"/>
    </reaction>
</comment>
<dbReference type="RefSeq" id="WP_014133617.1">
    <property type="nucleotide sequence ID" value="NC_016109.1"/>
</dbReference>
<dbReference type="EC" id="6.3.2.17" evidence="2"/>
<dbReference type="Pfam" id="PF02875">
    <property type="entry name" value="Mur_ligase_C"/>
    <property type="match status" value="1"/>
</dbReference>
<evidence type="ECO:0000256" key="1">
    <source>
        <dbReference type="ARBA" id="ARBA00008276"/>
    </source>
</evidence>
<gene>
    <name evidence="11" type="primary">folC2</name>
    <name evidence="11" type="synonym">fpgS</name>
    <name evidence="11" type="ordered locus">KSE_04510</name>
</gene>
<name>E4N517_KITSK</name>
<dbReference type="GO" id="GO:0004326">
    <property type="term" value="F:tetrahydrofolylpolyglutamate synthase activity"/>
    <property type="evidence" value="ECO:0007669"/>
    <property type="project" value="UniProtKB-EC"/>
</dbReference>
<dbReference type="GO" id="GO:0046872">
    <property type="term" value="F:metal ion binding"/>
    <property type="evidence" value="ECO:0007669"/>
    <property type="project" value="UniProtKB-KW"/>
</dbReference>
<evidence type="ECO:0000256" key="9">
    <source>
        <dbReference type="ARBA" id="ARBA00047493"/>
    </source>
</evidence>
<dbReference type="HOGENOM" id="CLU_015869_1_2_11"/>